<evidence type="ECO:0000313" key="3">
    <source>
        <dbReference type="Proteomes" id="UP000004080"/>
    </source>
</evidence>
<sequence length="97" mass="11171">MKKPLFTLIATCTLIIAPTLHAESAFSSPSTQHVRQAGTFVGWADNHSFEVKFPHKTYKVLRTDNHWYKKHLKPGTTYSFVYTKNQDGQYKIVTIKK</sequence>
<dbReference type="STRING" id="1196324.A374_09059"/>
<reference evidence="2 3" key="1">
    <citation type="journal article" date="2012" name="J. Bacteriol.">
        <title>Genome of Bacillus macauensis ZFHKF-1, a Long-Chain-Forming Bacterium.</title>
        <authorList>
            <person name="Cai L."/>
            <person name="Zhang T."/>
        </authorList>
    </citation>
    <scope>NUCLEOTIDE SEQUENCE [LARGE SCALE GENOMIC DNA]</scope>
    <source>
        <strain evidence="2 3">ZFHKF-1</strain>
    </source>
</reference>
<protein>
    <submittedName>
        <fullName evidence="2">Uncharacterized protein</fullName>
    </submittedName>
</protein>
<name>I8UGQ5_9BACL</name>
<dbReference type="AlphaFoldDB" id="I8UGQ5"/>
<dbReference type="OrthoDB" id="2877963at2"/>
<accession>I8UGQ5</accession>
<proteinExistence type="predicted"/>
<evidence type="ECO:0000313" key="2">
    <source>
        <dbReference type="EMBL" id="EIT85973.1"/>
    </source>
</evidence>
<feature type="signal peptide" evidence="1">
    <location>
        <begin position="1"/>
        <end position="22"/>
    </location>
</feature>
<gene>
    <name evidence="2" type="ORF">A374_09059</name>
</gene>
<dbReference type="PATRIC" id="fig|1196324.3.peg.1855"/>
<keyword evidence="3" id="KW-1185">Reference proteome</keyword>
<feature type="chain" id="PRO_5003715438" evidence="1">
    <location>
        <begin position="23"/>
        <end position="97"/>
    </location>
</feature>
<organism evidence="2 3">
    <name type="scientific">Fictibacillus macauensis ZFHKF-1</name>
    <dbReference type="NCBI Taxonomy" id="1196324"/>
    <lineage>
        <taxon>Bacteria</taxon>
        <taxon>Bacillati</taxon>
        <taxon>Bacillota</taxon>
        <taxon>Bacilli</taxon>
        <taxon>Bacillales</taxon>
        <taxon>Fictibacillaceae</taxon>
        <taxon>Fictibacillus</taxon>
    </lineage>
</organism>
<dbReference type="Proteomes" id="UP000004080">
    <property type="component" value="Unassembled WGS sequence"/>
</dbReference>
<keyword evidence="1" id="KW-0732">Signal</keyword>
<dbReference type="EMBL" id="AKKV01000024">
    <property type="protein sequence ID" value="EIT85973.1"/>
    <property type="molecule type" value="Genomic_DNA"/>
</dbReference>
<dbReference type="RefSeq" id="WP_007201905.1">
    <property type="nucleotide sequence ID" value="NZ_AKKV01000024.1"/>
</dbReference>
<comment type="caution">
    <text evidence="2">The sequence shown here is derived from an EMBL/GenBank/DDBJ whole genome shotgun (WGS) entry which is preliminary data.</text>
</comment>
<evidence type="ECO:0000256" key="1">
    <source>
        <dbReference type="SAM" id="SignalP"/>
    </source>
</evidence>